<name>A0ABQ7JJX6_9FUNG</name>
<sequence>MRITKRIISSLLSLLSIQFIATNALPITPVPASRAASRYVIENPLPYAVQTHEVIRVPNTNVILISQMSNSVLLKATVNNQGIIQDIGAFQLGQNTSALHGLALSKNYPGHVWVTLQKDNKLVLLDPMVKSISFPPTVIKEIDVPAPGLGPHYVGEYGDELWSTLQDSSDVLRINYKTPSDYTIYKGLPRPIFIAQHPDNGQFYTGEDNSASIMKIEPATNKTTQLSIPSSAGVTPVGLIAGPKGHGIWFTLLGNATHGTGTIGNLHADDTITYHTLSSSPLSSNASLLHLAFDPKAKTNYTIWLLASSIINSSALDMIIKVTFDESWSKIVSEDIVVTPTHLNKAHRILVSPNNVLATELASSKLVSYYTL</sequence>
<dbReference type="InterPro" id="IPR015943">
    <property type="entry name" value="WD40/YVTN_repeat-like_dom_sf"/>
</dbReference>
<dbReference type="EMBL" id="JAAAIM010001582">
    <property type="protein sequence ID" value="KAG0277327.1"/>
    <property type="molecule type" value="Genomic_DNA"/>
</dbReference>
<evidence type="ECO:0000313" key="2">
    <source>
        <dbReference type="EMBL" id="KAG0277327.1"/>
    </source>
</evidence>
<gene>
    <name evidence="2" type="ORF">BGZ96_002912</name>
</gene>
<evidence type="ECO:0000313" key="3">
    <source>
        <dbReference type="Proteomes" id="UP001194696"/>
    </source>
</evidence>
<dbReference type="SUPFAM" id="SSF101898">
    <property type="entry name" value="NHL repeat"/>
    <property type="match status" value="1"/>
</dbReference>
<keyword evidence="1" id="KW-0732">Signal</keyword>
<dbReference type="Proteomes" id="UP001194696">
    <property type="component" value="Unassembled WGS sequence"/>
</dbReference>
<organism evidence="2 3">
    <name type="scientific">Linnemannia gamsii</name>
    <dbReference type="NCBI Taxonomy" id="64522"/>
    <lineage>
        <taxon>Eukaryota</taxon>
        <taxon>Fungi</taxon>
        <taxon>Fungi incertae sedis</taxon>
        <taxon>Mucoromycota</taxon>
        <taxon>Mortierellomycotina</taxon>
        <taxon>Mortierellomycetes</taxon>
        <taxon>Mortierellales</taxon>
        <taxon>Mortierellaceae</taxon>
        <taxon>Linnemannia</taxon>
    </lineage>
</organism>
<reference evidence="2 3" key="1">
    <citation type="journal article" date="2020" name="Fungal Divers.">
        <title>Resolving the Mortierellaceae phylogeny through synthesis of multi-gene phylogenetics and phylogenomics.</title>
        <authorList>
            <person name="Vandepol N."/>
            <person name="Liber J."/>
            <person name="Desiro A."/>
            <person name="Na H."/>
            <person name="Kennedy M."/>
            <person name="Barry K."/>
            <person name="Grigoriev I.V."/>
            <person name="Miller A.N."/>
            <person name="O'Donnell K."/>
            <person name="Stajich J.E."/>
            <person name="Bonito G."/>
        </authorList>
    </citation>
    <scope>NUCLEOTIDE SEQUENCE [LARGE SCALE GENOMIC DNA]</scope>
    <source>
        <strain evidence="2 3">AD045</strain>
    </source>
</reference>
<keyword evidence="3" id="KW-1185">Reference proteome</keyword>
<comment type="caution">
    <text evidence="2">The sequence shown here is derived from an EMBL/GenBank/DDBJ whole genome shotgun (WGS) entry which is preliminary data.</text>
</comment>
<dbReference type="Gene3D" id="2.130.10.10">
    <property type="entry name" value="YVTN repeat-like/Quinoprotein amine dehydrogenase"/>
    <property type="match status" value="1"/>
</dbReference>
<accession>A0ABQ7JJX6</accession>
<evidence type="ECO:0000256" key="1">
    <source>
        <dbReference type="SAM" id="SignalP"/>
    </source>
</evidence>
<protein>
    <submittedName>
        <fullName evidence="2">Uncharacterized protein</fullName>
    </submittedName>
</protein>
<feature type="signal peptide" evidence="1">
    <location>
        <begin position="1"/>
        <end position="24"/>
    </location>
</feature>
<feature type="chain" id="PRO_5047165843" evidence="1">
    <location>
        <begin position="25"/>
        <end position="372"/>
    </location>
</feature>
<proteinExistence type="predicted"/>